<dbReference type="InterPro" id="IPR029787">
    <property type="entry name" value="Nucleotide_cyclase"/>
</dbReference>
<evidence type="ECO:0000256" key="1">
    <source>
        <dbReference type="ARBA" id="ARBA00012528"/>
    </source>
</evidence>
<dbReference type="PANTHER" id="PTHR45138:SF9">
    <property type="entry name" value="DIGUANYLATE CYCLASE DGCM-RELATED"/>
    <property type="match status" value="1"/>
</dbReference>
<evidence type="ECO:0000256" key="2">
    <source>
        <dbReference type="ARBA" id="ARBA00034247"/>
    </source>
</evidence>
<dbReference type="InterPro" id="IPR043128">
    <property type="entry name" value="Rev_trsase/Diguanyl_cyclase"/>
</dbReference>
<protein>
    <recommendedName>
        <fullName evidence="1">diguanylate cyclase</fullName>
        <ecNumber evidence="1">2.7.7.65</ecNumber>
    </recommendedName>
</protein>
<sequence>MFALLGQLARRYAKAGCSDHFDEDTNRRVVVVNLFVFIGGGITLVLGIRAIMGDDNHLAISLFIASLLFFSTRWLQILKPTRFYQTVSSTILQCCLMVLTLYLVIAGGNNNTGPLWIYLVPPVCMFLGGFKYGLIANLIYTAILAIILFAPSEMLLLTSYSFEFKTRLLYSFMTIIFLSAFYEYSREQSYSAVGQLRDEFERQALHDQLTKLPNRRNLNEQLKHEYQRTLREKEPFSLLLADVDFFKRINDDFGHDAGDEVLLILAQRFKQAVRNQDLVSRWGGEEFLFLLPQTSLQQAAEVAEKVRLQTVNEPVWQNQRPIPVTISIGVAEVNPNTSIDDAINLADKRLYIAKQDGRNRVIWQ</sequence>
<evidence type="ECO:0000313" key="6">
    <source>
        <dbReference type="Proteomes" id="UP001234343"/>
    </source>
</evidence>
<dbReference type="Gene3D" id="3.30.70.270">
    <property type="match status" value="1"/>
</dbReference>
<evidence type="ECO:0000259" key="4">
    <source>
        <dbReference type="PROSITE" id="PS50887"/>
    </source>
</evidence>
<feature type="transmembrane region" description="Helical" evidence="3">
    <location>
        <begin position="29"/>
        <end position="51"/>
    </location>
</feature>
<dbReference type="RefSeq" id="WP_289364112.1">
    <property type="nucleotide sequence ID" value="NZ_JAUCBP010000006.1"/>
</dbReference>
<dbReference type="GO" id="GO:0052621">
    <property type="term" value="F:diguanylate cyclase activity"/>
    <property type="evidence" value="ECO:0007669"/>
    <property type="project" value="UniProtKB-EC"/>
</dbReference>
<feature type="transmembrane region" description="Helical" evidence="3">
    <location>
        <begin position="115"/>
        <end position="132"/>
    </location>
</feature>
<organism evidence="5 6">
    <name type="scientific">Alteromonas arenosi</name>
    <dbReference type="NCBI Taxonomy" id="3055817"/>
    <lineage>
        <taxon>Bacteria</taxon>
        <taxon>Pseudomonadati</taxon>
        <taxon>Pseudomonadota</taxon>
        <taxon>Gammaproteobacteria</taxon>
        <taxon>Alteromonadales</taxon>
        <taxon>Alteromonadaceae</taxon>
        <taxon>Alteromonas/Salinimonas group</taxon>
        <taxon>Alteromonas</taxon>
    </lineage>
</organism>
<dbReference type="InterPro" id="IPR000160">
    <property type="entry name" value="GGDEF_dom"/>
</dbReference>
<gene>
    <name evidence="5" type="ORF">QTP81_04855</name>
</gene>
<keyword evidence="6" id="KW-1185">Reference proteome</keyword>
<keyword evidence="5" id="KW-0808">Transferase</keyword>
<keyword evidence="3" id="KW-1133">Transmembrane helix</keyword>
<comment type="catalytic activity">
    <reaction evidence="2">
        <text>2 GTP = 3',3'-c-di-GMP + 2 diphosphate</text>
        <dbReference type="Rhea" id="RHEA:24898"/>
        <dbReference type="ChEBI" id="CHEBI:33019"/>
        <dbReference type="ChEBI" id="CHEBI:37565"/>
        <dbReference type="ChEBI" id="CHEBI:58805"/>
        <dbReference type="EC" id="2.7.7.65"/>
    </reaction>
</comment>
<dbReference type="EC" id="2.7.7.65" evidence="1"/>
<dbReference type="Proteomes" id="UP001234343">
    <property type="component" value="Unassembled WGS sequence"/>
</dbReference>
<feature type="domain" description="GGDEF" evidence="4">
    <location>
        <begin position="234"/>
        <end position="364"/>
    </location>
</feature>
<feature type="transmembrane region" description="Helical" evidence="3">
    <location>
        <begin position="58"/>
        <end position="77"/>
    </location>
</feature>
<dbReference type="CDD" id="cd01949">
    <property type="entry name" value="GGDEF"/>
    <property type="match status" value="1"/>
</dbReference>
<dbReference type="NCBIfam" id="TIGR00254">
    <property type="entry name" value="GGDEF"/>
    <property type="match status" value="1"/>
</dbReference>
<evidence type="ECO:0000313" key="5">
    <source>
        <dbReference type="EMBL" id="MDM7859924.1"/>
    </source>
</evidence>
<evidence type="ECO:0000256" key="3">
    <source>
        <dbReference type="SAM" id="Phobius"/>
    </source>
</evidence>
<feature type="transmembrane region" description="Helical" evidence="3">
    <location>
        <begin position="138"/>
        <end position="156"/>
    </location>
</feature>
<reference evidence="5 6" key="1">
    <citation type="submission" date="2023-06" db="EMBL/GenBank/DDBJ databases">
        <title>Alteromonas sp. ASW11-36 isolated from intertidal sand.</title>
        <authorList>
            <person name="Li Y."/>
        </authorList>
    </citation>
    <scope>NUCLEOTIDE SEQUENCE [LARGE SCALE GENOMIC DNA]</scope>
    <source>
        <strain evidence="5 6">ASW11-36</strain>
    </source>
</reference>
<dbReference type="PANTHER" id="PTHR45138">
    <property type="entry name" value="REGULATORY COMPONENTS OF SENSORY TRANSDUCTION SYSTEM"/>
    <property type="match status" value="1"/>
</dbReference>
<keyword evidence="3" id="KW-0812">Transmembrane</keyword>
<dbReference type="PROSITE" id="PS50887">
    <property type="entry name" value="GGDEF"/>
    <property type="match status" value="1"/>
</dbReference>
<dbReference type="SMART" id="SM00267">
    <property type="entry name" value="GGDEF"/>
    <property type="match status" value="1"/>
</dbReference>
<proteinExistence type="predicted"/>
<keyword evidence="5" id="KW-0548">Nucleotidyltransferase</keyword>
<keyword evidence="3" id="KW-0472">Membrane</keyword>
<accession>A0ABT7SV96</accession>
<feature type="transmembrane region" description="Helical" evidence="3">
    <location>
        <begin position="83"/>
        <end position="103"/>
    </location>
</feature>
<dbReference type="Pfam" id="PF00990">
    <property type="entry name" value="GGDEF"/>
    <property type="match status" value="1"/>
</dbReference>
<comment type="caution">
    <text evidence="5">The sequence shown here is derived from an EMBL/GenBank/DDBJ whole genome shotgun (WGS) entry which is preliminary data.</text>
</comment>
<name>A0ABT7SV96_9ALTE</name>
<dbReference type="SUPFAM" id="SSF55073">
    <property type="entry name" value="Nucleotide cyclase"/>
    <property type="match status" value="1"/>
</dbReference>
<feature type="transmembrane region" description="Helical" evidence="3">
    <location>
        <begin position="168"/>
        <end position="185"/>
    </location>
</feature>
<dbReference type="InterPro" id="IPR050469">
    <property type="entry name" value="Diguanylate_Cyclase"/>
</dbReference>
<dbReference type="EMBL" id="JAUCBP010000006">
    <property type="protein sequence ID" value="MDM7859924.1"/>
    <property type="molecule type" value="Genomic_DNA"/>
</dbReference>